<gene>
    <name evidence="8" type="ORF">CONCODRAFT_77452</name>
</gene>
<evidence type="ECO:0000256" key="5">
    <source>
        <dbReference type="ARBA" id="ARBA00023136"/>
    </source>
</evidence>
<name>A0A137PEA0_CONC2</name>
<evidence type="ECO:0000256" key="6">
    <source>
        <dbReference type="SAM" id="Phobius"/>
    </source>
</evidence>
<dbReference type="AlphaFoldDB" id="A0A137PEA0"/>
<accession>A0A137PEA0</accession>
<feature type="transmembrane region" description="Helical" evidence="6">
    <location>
        <begin position="391"/>
        <end position="413"/>
    </location>
</feature>
<dbReference type="EMBL" id="KQ964439">
    <property type="protein sequence ID" value="KXN73326.1"/>
    <property type="molecule type" value="Genomic_DNA"/>
</dbReference>
<dbReference type="OrthoDB" id="40134at2759"/>
<feature type="transmembrane region" description="Helical" evidence="6">
    <location>
        <begin position="247"/>
        <end position="270"/>
    </location>
</feature>
<feature type="transmembrane region" description="Helical" evidence="6">
    <location>
        <begin position="109"/>
        <end position="129"/>
    </location>
</feature>
<organism evidence="8 9">
    <name type="scientific">Conidiobolus coronatus (strain ATCC 28846 / CBS 209.66 / NRRL 28638)</name>
    <name type="common">Delacroixia coronata</name>
    <dbReference type="NCBI Taxonomy" id="796925"/>
    <lineage>
        <taxon>Eukaryota</taxon>
        <taxon>Fungi</taxon>
        <taxon>Fungi incertae sedis</taxon>
        <taxon>Zoopagomycota</taxon>
        <taxon>Entomophthoromycotina</taxon>
        <taxon>Entomophthoromycetes</taxon>
        <taxon>Entomophthorales</taxon>
        <taxon>Ancylistaceae</taxon>
        <taxon>Conidiobolus</taxon>
    </lineage>
</organism>
<keyword evidence="9" id="KW-1185">Reference proteome</keyword>
<dbReference type="Proteomes" id="UP000070444">
    <property type="component" value="Unassembled WGS sequence"/>
</dbReference>
<dbReference type="InterPro" id="IPR013057">
    <property type="entry name" value="AA_transpt_TM"/>
</dbReference>
<reference evidence="8 9" key="1">
    <citation type="journal article" date="2015" name="Genome Biol. Evol.">
        <title>Phylogenomic analyses indicate that early fungi evolved digesting cell walls of algal ancestors of land plants.</title>
        <authorList>
            <person name="Chang Y."/>
            <person name="Wang S."/>
            <person name="Sekimoto S."/>
            <person name="Aerts A.L."/>
            <person name="Choi C."/>
            <person name="Clum A."/>
            <person name="LaButti K.M."/>
            <person name="Lindquist E.A."/>
            <person name="Yee Ngan C."/>
            <person name="Ohm R.A."/>
            <person name="Salamov A.A."/>
            <person name="Grigoriev I.V."/>
            <person name="Spatafora J.W."/>
            <person name="Berbee M.L."/>
        </authorList>
    </citation>
    <scope>NUCLEOTIDE SEQUENCE [LARGE SCALE GENOMIC DNA]</scope>
    <source>
        <strain evidence="8 9">NRRL 28638</strain>
    </source>
</reference>
<feature type="transmembrane region" description="Helical" evidence="6">
    <location>
        <begin position="290"/>
        <end position="313"/>
    </location>
</feature>
<evidence type="ECO:0000259" key="7">
    <source>
        <dbReference type="Pfam" id="PF01490"/>
    </source>
</evidence>
<feature type="transmembrane region" description="Helical" evidence="6">
    <location>
        <begin position="172"/>
        <end position="195"/>
    </location>
</feature>
<feature type="transmembrane region" description="Helical" evidence="6">
    <location>
        <begin position="359"/>
        <end position="379"/>
    </location>
</feature>
<protein>
    <recommendedName>
        <fullName evidence="7">Amino acid transporter transmembrane domain-containing protein</fullName>
    </recommendedName>
</protein>
<feature type="transmembrane region" description="Helical" evidence="6">
    <location>
        <begin position="59"/>
        <end position="77"/>
    </location>
</feature>
<comment type="similarity">
    <text evidence="2">Belongs to the amino acid/polyamine transporter 2 family.</text>
</comment>
<evidence type="ECO:0000256" key="4">
    <source>
        <dbReference type="ARBA" id="ARBA00022989"/>
    </source>
</evidence>
<evidence type="ECO:0000256" key="2">
    <source>
        <dbReference type="ARBA" id="ARBA00008066"/>
    </source>
</evidence>
<dbReference type="OMA" id="MFIRGDE"/>
<dbReference type="GO" id="GO:0005774">
    <property type="term" value="C:vacuolar membrane"/>
    <property type="evidence" value="ECO:0007669"/>
    <property type="project" value="TreeGrafter"/>
</dbReference>
<proteinExistence type="inferred from homology"/>
<keyword evidence="5 6" id="KW-0472">Membrane</keyword>
<evidence type="ECO:0000313" key="8">
    <source>
        <dbReference type="EMBL" id="KXN73326.1"/>
    </source>
</evidence>
<dbReference type="Pfam" id="PF01490">
    <property type="entry name" value="Aa_trans"/>
    <property type="match status" value="1"/>
</dbReference>
<keyword evidence="3 6" id="KW-0812">Transmembrane</keyword>
<feature type="transmembrane region" description="Helical" evidence="6">
    <location>
        <begin position="149"/>
        <end position="165"/>
    </location>
</feature>
<comment type="subcellular location">
    <subcellularLocation>
        <location evidence="1">Membrane</location>
        <topology evidence="1">Multi-pass membrane protein</topology>
    </subcellularLocation>
</comment>
<feature type="transmembrane region" description="Helical" evidence="6">
    <location>
        <begin position="333"/>
        <end position="353"/>
    </location>
</feature>
<evidence type="ECO:0000256" key="1">
    <source>
        <dbReference type="ARBA" id="ARBA00004141"/>
    </source>
</evidence>
<sequence>MGLFGIEKAVSSVTSFSGPRLNEVTRSEGKSKYAALLNLGCLLAGTGMLGLPVSLRQGGWIAVILIPLAAAFAVFCGRLQVDCHYPRPDVRLETYGDVGKEAFGKPGKIIVEIFSALVNLGSSILYVIFIGENFQRLSKDWGYDMNVKYWNIIAGVIVTLPVVLIKSLKEATLLGLFGALASVVVVVISCALAFIDLPNQQSKEIVHVVVDWQGFPIALTTLAFAYGACVVYPHLEHSMRHPQQFSQVLIYGLATVATIYTFIASVGYAIYGHTVESPIYRNVPNGPAVITAVIIITLHTIFVCPLFMCSFALDFEAGLGINEERHSKVTAWILRVSTRAFFGVLITVVAMYLPFFEHFMSFAGAISMSVLTFVIPIACHLKIFGFKGRSIFTYIIMVLCLILGIVCFIFGSIDSVKLLIEDFKRENGL</sequence>
<evidence type="ECO:0000256" key="3">
    <source>
        <dbReference type="ARBA" id="ARBA00022692"/>
    </source>
</evidence>
<evidence type="ECO:0000313" key="9">
    <source>
        <dbReference type="Proteomes" id="UP000070444"/>
    </source>
</evidence>
<feature type="transmembrane region" description="Helical" evidence="6">
    <location>
        <begin position="215"/>
        <end position="235"/>
    </location>
</feature>
<dbReference type="PANTHER" id="PTHR22950">
    <property type="entry name" value="AMINO ACID TRANSPORTER"/>
    <property type="match status" value="1"/>
</dbReference>
<dbReference type="PANTHER" id="PTHR22950:SF349">
    <property type="entry name" value="AMINO ACID TRANSPORTER TRANSMEMBRANE DOMAIN-CONTAINING PROTEIN"/>
    <property type="match status" value="1"/>
</dbReference>
<dbReference type="STRING" id="796925.A0A137PEA0"/>
<keyword evidence="4 6" id="KW-1133">Transmembrane helix</keyword>
<feature type="transmembrane region" description="Helical" evidence="6">
    <location>
        <begin position="33"/>
        <end position="53"/>
    </location>
</feature>
<dbReference type="GO" id="GO:0015179">
    <property type="term" value="F:L-amino acid transmembrane transporter activity"/>
    <property type="evidence" value="ECO:0007669"/>
    <property type="project" value="TreeGrafter"/>
</dbReference>
<feature type="domain" description="Amino acid transporter transmembrane" evidence="7">
    <location>
        <begin position="34"/>
        <end position="414"/>
    </location>
</feature>